<evidence type="ECO:0000256" key="1">
    <source>
        <dbReference type="SAM" id="MobiDB-lite"/>
    </source>
</evidence>
<gene>
    <name evidence="2" type="ORF">WOLCODRAFT_143565</name>
</gene>
<proteinExistence type="predicted"/>
<sequence length="414" mass="45365">MQHNVNNGTGFSIAETTQHHTTNHDWSQKRPYVIQDSDRPSKRLRLDDPHLENTKWRNGLARLTSGTQCNSYNANRSETEVISISLDLPTQCLRGAFRYNHRRREWAEQQIARLPSDMGLTVINYVFQETAVQFNCRRHEPQGCKQPSGNRTTREIGRDMALAERHPVASLELETTEHLDISHPLSSKQVAPVVPKAKSSQSPVPNGNNEEPSQSRGFPEIGSDRPPGSQHHGIDRVGQPLGNRRNAKRPQFAAVVSEIRPYPVDLSSSTVKHATAQPGAIADTPLFPATVLGKATIASAALHVPSSSAAPQQPGSDRVYSFRSGTLVIDPADGHVELTSSANLSRTTKTSLANPQAINDAPRNPIRECSLPAESGSSSAADDLLDNVDLDVPHDVLSIDYSPMEHAQPSRLKE</sequence>
<evidence type="ECO:0000313" key="3">
    <source>
        <dbReference type="Proteomes" id="UP000218811"/>
    </source>
</evidence>
<organism evidence="2 3">
    <name type="scientific">Wolfiporia cocos (strain MD-104)</name>
    <name type="common">Brown rot fungus</name>
    <dbReference type="NCBI Taxonomy" id="742152"/>
    <lineage>
        <taxon>Eukaryota</taxon>
        <taxon>Fungi</taxon>
        <taxon>Dikarya</taxon>
        <taxon>Basidiomycota</taxon>
        <taxon>Agaricomycotina</taxon>
        <taxon>Agaricomycetes</taxon>
        <taxon>Polyporales</taxon>
        <taxon>Phaeolaceae</taxon>
        <taxon>Wolfiporia</taxon>
    </lineage>
</organism>
<keyword evidence="3" id="KW-1185">Reference proteome</keyword>
<dbReference type="Proteomes" id="UP000218811">
    <property type="component" value="Unassembled WGS sequence"/>
</dbReference>
<dbReference type="AlphaFoldDB" id="A0A2H3JUD5"/>
<feature type="compositionally biased region" description="Polar residues" evidence="1">
    <location>
        <begin position="342"/>
        <end position="357"/>
    </location>
</feature>
<feature type="region of interest" description="Disordered" evidence="1">
    <location>
        <begin position="342"/>
        <end position="384"/>
    </location>
</feature>
<feature type="region of interest" description="Disordered" evidence="1">
    <location>
        <begin position="180"/>
        <end position="249"/>
    </location>
</feature>
<feature type="non-terminal residue" evidence="2">
    <location>
        <position position="414"/>
    </location>
</feature>
<evidence type="ECO:0000313" key="2">
    <source>
        <dbReference type="EMBL" id="PCH41438.1"/>
    </source>
</evidence>
<dbReference type="EMBL" id="KB468113">
    <property type="protein sequence ID" value="PCH41438.1"/>
    <property type="molecule type" value="Genomic_DNA"/>
</dbReference>
<feature type="compositionally biased region" description="Polar residues" evidence="1">
    <location>
        <begin position="198"/>
        <end position="216"/>
    </location>
</feature>
<reference evidence="2 3" key="1">
    <citation type="journal article" date="2012" name="Science">
        <title>The Paleozoic origin of enzymatic lignin decomposition reconstructed from 31 fungal genomes.</title>
        <authorList>
            <person name="Floudas D."/>
            <person name="Binder M."/>
            <person name="Riley R."/>
            <person name="Barry K."/>
            <person name="Blanchette R.A."/>
            <person name="Henrissat B."/>
            <person name="Martinez A.T."/>
            <person name="Otillar R."/>
            <person name="Spatafora J.W."/>
            <person name="Yadav J.S."/>
            <person name="Aerts A."/>
            <person name="Benoit I."/>
            <person name="Boyd A."/>
            <person name="Carlson A."/>
            <person name="Copeland A."/>
            <person name="Coutinho P.M."/>
            <person name="de Vries R.P."/>
            <person name="Ferreira P."/>
            <person name="Findley K."/>
            <person name="Foster B."/>
            <person name="Gaskell J."/>
            <person name="Glotzer D."/>
            <person name="Gorecki P."/>
            <person name="Heitman J."/>
            <person name="Hesse C."/>
            <person name="Hori C."/>
            <person name="Igarashi K."/>
            <person name="Jurgens J.A."/>
            <person name="Kallen N."/>
            <person name="Kersten P."/>
            <person name="Kohler A."/>
            <person name="Kuees U."/>
            <person name="Kumar T.K.A."/>
            <person name="Kuo A."/>
            <person name="LaButti K."/>
            <person name="Larrondo L.F."/>
            <person name="Lindquist E."/>
            <person name="Ling A."/>
            <person name="Lombard V."/>
            <person name="Lucas S."/>
            <person name="Lundell T."/>
            <person name="Martin R."/>
            <person name="McLaughlin D.J."/>
            <person name="Morgenstern I."/>
            <person name="Morin E."/>
            <person name="Murat C."/>
            <person name="Nagy L.G."/>
            <person name="Nolan M."/>
            <person name="Ohm R.A."/>
            <person name="Patyshakuliyeva A."/>
            <person name="Rokas A."/>
            <person name="Ruiz-Duenas F.J."/>
            <person name="Sabat G."/>
            <person name="Salamov A."/>
            <person name="Samejima M."/>
            <person name="Schmutz J."/>
            <person name="Slot J.C."/>
            <person name="St John F."/>
            <person name="Stenlid J."/>
            <person name="Sun H."/>
            <person name="Sun S."/>
            <person name="Syed K."/>
            <person name="Tsang A."/>
            <person name="Wiebenga A."/>
            <person name="Young D."/>
            <person name="Pisabarro A."/>
            <person name="Eastwood D.C."/>
            <person name="Martin F."/>
            <person name="Cullen D."/>
            <person name="Grigoriev I.V."/>
            <person name="Hibbett D.S."/>
        </authorList>
    </citation>
    <scope>NUCLEOTIDE SEQUENCE [LARGE SCALE GENOMIC DNA]</scope>
    <source>
        <strain evidence="2 3">MD-104</strain>
    </source>
</reference>
<feature type="compositionally biased region" description="Basic and acidic residues" evidence="1">
    <location>
        <begin position="36"/>
        <end position="46"/>
    </location>
</feature>
<protein>
    <submittedName>
        <fullName evidence="2">Uncharacterized protein</fullName>
    </submittedName>
</protein>
<accession>A0A2H3JUD5</accession>
<feature type="region of interest" description="Disordered" evidence="1">
    <location>
        <begin position="19"/>
        <end position="46"/>
    </location>
</feature>
<name>A0A2H3JUD5_WOLCO</name>